<protein>
    <submittedName>
        <fullName evidence="2">Uncharacterized protein</fullName>
    </submittedName>
</protein>
<feature type="transmembrane region" description="Helical" evidence="1">
    <location>
        <begin position="165"/>
        <end position="183"/>
    </location>
</feature>
<organism evidence="2 3">
    <name type="scientific">Kaistia hirudinis</name>
    <dbReference type="NCBI Taxonomy" id="1293440"/>
    <lineage>
        <taxon>Bacteria</taxon>
        <taxon>Pseudomonadati</taxon>
        <taxon>Pseudomonadota</taxon>
        <taxon>Alphaproteobacteria</taxon>
        <taxon>Hyphomicrobiales</taxon>
        <taxon>Kaistiaceae</taxon>
        <taxon>Kaistia</taxon>
    </lineage>
</organism>
<keyword evidence="1" id="KW-1133">Transmembrane helix</keyword>
<dbReference type="RefSeq" id="WP_183396904.1">
    <property type="nucleotide sequence ID" value="NZ_JACIDS010000001.1"/>
</dbReference>
<proteinExistence type="predicted"/>
<dbReference type="AlphaFoldDB" id="A0A840AL71"/>
<comment type="caution">
    <text evidence="2">The sequence shown here is derived from an EMBL/GenBank/DDBJ whole genome shotgun (WGS) entry which is preliminary data.</text>
</comment>
<sequence length="187" mass="20964">MDTFRWISTVFSMILGLGVARLLASAVAVFRARRRAILDWVPMAWALFIFLQQLAFWWSMEELATAMRSWTFPNFLLIVALVLALFLAAALVLPPAEIEEGTNLRRHFEADGRWALIPIAAFNALAILANALFWNMDVLTLAEALNFALCLLPLIAFASPRPIQIAATLLYIPLGLYAFAELLPSHY</sequence>
<dbReference type="Proteomes" id="UP000553963">
    <property type="component" value="Unassembled WGS sequence"/>
</dbReference>
<feature type="transmembrane region" description="Helical" evidence="1">
    <location>
        <begin position="70"/>
        <end position="93"/>
    </location>
</feature>
<evidence type="ECO:0000313" key="2">
    <source>
        <dbReference type="EMBL" id="MBB3929226.1"/>
    </source>
</evidence>
<name>A0A840AL71_9HYPH</name>
<feature type="transmembrane region" description="Helical" evidence="1">
    <location>
        <begin position="37"/>
        <end position="58"/>
    </location>
</feature>
<evidence type="ECO:0000313" key="3">
    <source>
        <dbReference type="Proteomes" id="UP000553963"/>
    </source>
</evidence>
<gene>
    <name evidence="2" type="ORF">GGR25_000245</name>
</gene>
<feature type="transmembrane region" description="Helical" evidence="1">
    <location>
        <begin position="114"/>
        <end position="133"/>
    </location>
</feature>
<feature type="transmembrane region" description="Helical" evidence="1">
    <location>
        <begin position="139"/>
        <end position="158"/>
    </location>
</feature>
<keyword evidence="3" id="KW-1185">Reference proteome</keyword>
<evidence type="ECO:0000256" key="1">
    <source>
        <dbReference type="SAM" id="Phobius"/>
    </source>
</evidence>
<keyword evidence="1" id="KW-0812">Transmembrane</keyword>
<reference evidence="2 3" key="1">
    <citation type="submission" date="2020-08" db="EMBL/GenBank/DDBJ databases">
        <title>Genomic Encyclopedia of Type Strains, Phase IV (KMG-IV): sequencing the most valuable type-strain genomes for metagenomic binning, comparative biology and taxonomic classification.</title>
        <authorList>
            <person name="Goeker M."/>
        </authorList>
    </citation>
    <scope>NUCLEOTIDE SEQUENCE [LARGE SCALE GENOMIC DNA]</scope>
    <source>
        <strain evidence="2 3">DSM 25966</strain>
    </source>
</reference>
<accession>A0A840AL71</accession>
<feature type="transmembrane region" description="Helical" evidence="1">
    <location>
        <begin position="6"/>
        <end position="30"/>
    </location>
</feature>
<dbReference type="EMBL" id="JACIDS010000001">
    <property type="protein sequence ID" value="MBB3929226.1"/>
    <property type="molecule type" value="Genomic_DNA"/>
</dbReference>
<keyword evidence="1" id="KW-0472">Membrane</keyword>